<sequence length="304" mass="34961">MTFDNFEYAQQLKKDLMVMQRWQVLVETLSQAETTADILEVVNKILEFDVHEATILRVASEHWYPSTHWVTLAFAKLSSMASLSETSVVLPQLQKVAELHFAEFPNASFRFTAAPLVAGGYYLEEISQNLRILYWDMSRRRFYLDTDQFAQLVQTEALQLAGLPALKSFQQRLTGIAEQLKELDYDVDVIGIDAKNNLDLTMRGKDLPVDVLDSLFVAAAKQHFVLKSHQGQKTGATLKIGDVTLDIIQNRDDKGHSFWHYDIIDNNQDVTLYSLIQQLPFLAQWYNMWIDQVGLKDHREVFVE</sequence>
<dbReference type="EMBL" id="MPLS01000010">
    <property type="protein sequence ID" value="ORI98021.1"/>
    <property type="molecule type" value="Genomic_DNA"/>
</dbReference>
<evidence type="ECO:0000313" key="1">
    <source>
        <dbReference type="EMBL" id="ORI98021.1"/>
    </source>
</evidence>
<evidence type="ECO:0000313" key="2">
    <source>
        <dbReference type="Proteomes" id="UP000192288"/>
    </source>
</evidence>
<comment type="caution">
    <text evidence="1">The sequence shown here is derived from an EMBL/GenBank/DDBJ whole genome shotgun (WGS) entry which is preliminary data.</text>
</comment>
<dbReference type="Proteomes" id="UP000192288">
    <property type="component" value="Unassembled WGS sequence"/>
</dbReference>
<dbReference type="AlphaFoldDB" id="A0A1X0VEA2"/>
<dbReference type="STRING" id="33968.BMS77_05640"/>
<reference evidence="1 2" key="1">
    <citation type="journal article" date="2017" name="Front. Microbiol.">
        <title>Genomic Characterization of Dairy Associated Leuconostoc Species and Diversity of Leuconostocs in Undefined Mixed Mesophilic Starter Cultures.</title>
        <authorList>
            <person name="Frantzen C.A."/>
            <person name="Kot W."/>
            <person name="Pedersen T.B."/>
            <person name="Ardo Y.M."/>
            <person name="Broadbent J.R."/>
            <person name="Neve H."/>
            <person name="Hansen L.H."/>
            <person name="Dal Bello F."/>
            <person name="Ostlie H.M."/>
            <person name="Kleppen H.P."/>
            <person name="Vogensen F.K."/>
            <person name="Holo H."/>
        </authorList>
    </citation>
    <scope>NUCLEOTIDE SEQUENCE [LARGE SCALE GENOMIC DNA]</scope>
    <source>
        <strain evidence="1 2">LMGCF08</strain>
    </source>
</reference>
<name>A0A1X0VEA2_LEUPS</name>
<accession>A0A1X0VEA2</accession>
<protein>
    <submittedName>
        <fullName evidence="1">Uncharacterized protein</fullName>
    </submittedName>
</protein>
<dbReference type="eggNOG" id="ENOG5033W0S">
    <property type="taxonomic scope" value="Bacteria"/>
</dbReference>
<organism evidence="1 2">
    <name type="scientific">Leuconostoc pseudomesenteroides</name>
    <dbReference type="NCBI Taxonomy" id="33968"/>
    <lineage>
        <taxon>Bacteria</taxon>
        <taxon>Bacillati</taxon>
        <taxon>Bacillota</taxon>
        <taxon>Bacilli</taxon>
        <taxon>Lactobacillales</taxon>
        <taxon>Lactobacillaceae</taxon>
        <taxon>Leuconostoc</taxon>
    </lineage>
</organism>
<proteinExistence type="predicted"/>
<dbReference type="RefSeq" id="WP_004913741.1">
    <property type="nucleotide sequence ID" value="NZ_MPLS01000010.1"/>
</dbReference>
<gene>
    <name evidence="1" type="ORF">BMR96_04215</name>
</gene>